<dbReference type="Proteomes" id="UP001221757">
    <property type="component" value="Unassembled WGS sequence"/>
</dbReference>
<keyword evidence="3" id="KW-1185">Reference proteome</keyword>
<feature type="region of interest" description="Disordered" evidence="1">
    <location>
        <begin position="602"/>
        <end position="635"/>
    </location>
</feature>
<gene>
    <name evidence="2" type="ORF">B0H17DRAFT_1196211</name>
</gene>
<feature type="compositionally biased region" description="Polar residues" evidence="1">
    <location>
        <begin position="189"/>
        <end position="205"/>
    </location>
</feature>
<evidence type="ECO:0000313" key="3">
    <source>
        <dbReference type="Proteomes" id="UP001221757"/>
    </source>
</evidence>
<evidence type="ECO:0000256" key="1">
    <source>
        <dbReference type="SAM" id="MobiDB-lite"/>
    </source>
</evidence>
<dbReference type="EMBL" id="JARKIE010000022">
    <property type="protein sequence ID" value="KAJ7699588.1"/>
    <property type="molecule type" value="Genomic_DNA"/>
</dbReference>
<accession>A0AAD7DUS2</accession>
<evidence type="ECO:0000313" key="2">
    <source>
        <dbReference type="EMBL" id="KAJ7699588.1"/>
    </source>
</evidence>
<name>A0AAD7DUS2_MYCRO</name>
<protein>
    <submittedName>
        <fullName evidence="2">Uncharacterized protein</fullName>
    </submittedName>
</protein>
<reference evidence="2" key="1">
    <citation type="submission" date="2023-03" db="EMBL/GenBank/DDBJ databases">
        <title>Massive genome expansion in bonnet fungi (Mycena s.s.) driven by repeated elements and novel gene families across ecological guilds.</title>
        <authorList>
            <consortium name="Lawrence Berkeley National Laboratory"/>
            <person name="Harder C.B."/>
            <person name="Miyauchi S."/>
            <person name="Viragh M."/>
            <person name="Kuo A."/>
            <person name="Thoen E."/>
            <person name="Andreopoulos B."/>
            <person name="Lu D."/>
            <person name="Skrede I."/>
            <person name="Drula E."/>
            <person name="Henrissat B."/>
            <person name="Morin E."/>
            <person name="Kohler A."/>
            <person name="Barry K."/>
            <person name="LaButti K."/>
            <person name="Morin E."/>
            <person name="Salamov A."/>
            <person name="Lipzen A."/>
            <person name="Mereny Z."/>
            <person name="Hegedus B."/>
            <person name="Baldrian P."/>
            <person name="Stursova M."/>
            <person name="Weitz H."/>
            <person name="Taylor A."/>
            <person name="Grigoriev I.V."/>
            <person name="Nagy L.G."/>
            <person name="Martin F."/>
            <person name="Kauserud H."/>
        </authorList>
    </citation>
    <scope>NUCLEOTIDE SEQUENCE</scope>
    <source>
        <strain evidence="2">CBHHK067</strain>
    </source>
</reference>
<feature type="region of interest" description="Disordered" evidence="1">
    <location>
        <begin position="181"/>
        <end position="210"/>
    </location>
</feature>
<feature type="region of interest" description="Disordered" evidence="1">
    <location>
        <begin position="255"/>
        <end position="275"/>
    </location>
</feature>
<sequence length="635" mass="65490">MAEASQIGKPVYFPASAAVQQSCAHLYCAAVDPLAAHPLDDYDQHRAGVPRYLPVPPPPHQRSPETSHISITTGKGCGACVHSGAVPVRRTPCWFGWVDGLAPTVVPLEMQYFPRDLAHSLGLAENRGWGRATCGCSSSGLGCAIGGNPLGTRQSYCATHDPSAGGRDGYVFLTSTVTPSTASVSSSSRLPPQNIATSPPDTQTAPIPRPRMNMDTQIGWGRETTVAYSPPVPPGPIPFIPPSPVLAARPPTSFAPPAPAPTLHPSAAVYTPPRRRRTLRRAASVEHYFAPEDGGADTPAAVGDASTAPRTAGTRIDVLQVPVNMSISAYMQMHADAFLARAAPPVPPDERIRAWQGAGARAASSGDAHRPTSTYLRSRARDGDDDGGSFEPPAHILDAAAPAPAGNDRGGFEPPAQIFAEEQNMSGEERRVPTFDLAVARPTVPVRSDDIWIDFGFAADPSAATRVGSQAPAWTDTMRTANADVDAAPPLAAPAPAPAPAPRVSVTTTRAMIAAERERLSELQTRLLALGSSPPPTSTASSLPSFASFTASANDTADALLARVGALVAEARAGAAAVGASGGGEGIEHGAREALDRAGSALIGDGLGDGRGSDDGGGRLGDGDGRRGWGTRGGG</sequence>
<feature type="region of interest" description="Disordered" evidence="1">
    <location>
        <begin position="359"/>
        <end position="395"/>
    </location>
</feature>
<proteinExistence type="predicted"/>
<organism evidence="2 3">
    <name type="scientific">Mycena rosella</name>
    <name type="common">Pink bonnet</name>
    <name type="synonym">Agaricus rosellus</name>
    <dbReference type="NCBI Taxonomy" id="1033263"/>
    <lineage>
        <taxon>Eukaryota</taxon>
        <taxon>Fungi</taxon>
        <taxon>Dikarya</taxon>
        <taxon>Basidiomycota</taxon>
        <taxon>Agaricomycotina</taxon>
        <taxon>Agaricomycetes</taxon>
        <taxon>Agaricomycetidae</taxon>
        <taxon>Agaricales</taxon>
        <taxon>Marasmiineae</taxon>
        <taxon>Mycenaceae</taxon>
        <taxon>Mycena</taxon>
    </lineage>
</organism>
<dbReference type="AlphaFoldDB" id="A0AAD7DUS2"/>
<comment type="caution">
    <text evidence="2">The sequence shown here is derived from an EMBL/GenBank/DDBJ whole genome shotgun (WGS) entry which is preliminary data.</text>
</comment>
<feature type="compositionally biased region" description="Basic and acidic residues" evidence="1">
    <location>
        <begin position="611"/>
        <end position="627"/>
    </location>
</feature>